<dbReference type="InterPro" id="IPR009241">
    <property type="entry name" value="HigB-like"/>
</dbReference>
<dbReference type="EMBL" id="CABM01000024">
    <property type="protein sequence ID" value="CBH96318.1"/>
    <property type="molecule type" value="Genomic_DNA"/>
</dbReference>
<dbReference type="InterPro" id="IPR014056">
    <property type="entry name" value="TypeIITA-like_toxin_pred"/>
</dbReference>
<dbReference type="AlphaFoldDB" id="E6PN16"/>
<comment type="caution">
    <text evidence="1">The sequence shown here is derived from an EMBL/GenBank/DDBJ whole genome shotgun (WGS) entry which is preliminary data.</text>
</comment>
<evidence type="ECO:0000313" key="1">
    <source>
        <dbReference type="EMBL" id="CBH96318.1"/>
    </source>
</evidence>
<accession>E6PN16</accession>
<protein>
    <recommendedName>
        <fullName evidence="2">Addiction module killer protein</fullName>
    </recommendedName>
</protein>
<name>E6PN16_9ZZZZ</name>
<dbReference type="Pfam" id="PF05973">
    <property type="entry name" value="Gp49"/>
    <property type="match status" value="1"/>
</dbReference>
<reference evidence="1" key="1">
    <citation type="submission" date="2009-10" db="EMBL/GenBank/DDBJ databases">
        <title>Diversity of trophic interactions inside an arsenic-rich microbial ecosystem.</title>
        <authorList>
            <person name="Bertin P.N."/>
            <person name="Heinrich-Salmeron A."/>
            <person name="Pelletier E."/>
            <person name="Goulhen-Chollet F."/>
            <person name="Arsene-Ploetze F."/>
            <person name="Gallien S."/>
            <person name="Calteau A."/>
            <person name="Vallenet D."/>
            <person name="Casiot C."/>
            <person name="Chane-Woon-Ming B."/>
            <person name="Giloteaux L."/>
            <person name="Barakat M."/>
            <person name="Bonnefoy V."/>
            <person name="Bruneel O."/>
            <person name="Chandler M."/>
            <person name="Cleiss J."/>
            <person name="Duran R."/>
            <person name="Elbaz-Poulichet F."/>
            <person name="Fonknechten N."/>
            <person name="Lauga B."/>
            <person name="Mornico D."/>
            <person name="Ortet P."/>
            <person name="Schaeffer C."/>
            <person name="Siguier P."/>
            <person name="Alexander Thil Smith A."/>
            <person name="Van Dorsselaer A."/>
            <person name="Weissenbach J."/>
            <person name="Medigue C."/>
            <person name="Le Paslier D."/>
        </authorList>
    </citation>
    <scope>NUCLEOTIDE SEQUENCE</scope>
</reference>
<dbReference type="NCBIfam" id="TIGR02683">
    <property type="entry name" value="upstrm_HI1419"/>
    <property type="match status" value="1"/>
</dbReference>
<gene>
    <name evidence="1" type="ORF">CARN2_2259</name>
</gene>
<organism evidence="1">
    <name type="scientific">mine drainage metagenome</name>
    <dbReference type="NCBI Taxonomy" id="410659"/>
    <lineage>
        <taxon>unclassified sequences</taxon>
        <taxon>metagenomes</taxon>
        <taxon>ecological metagenomes</taxon>
    </lineage>
</organism>
<dbReference type="PANTHER" id="PTHR41791">
    <property type="entry name" value="SSL7039 PROTEIN"/>
    <property type="match status" value="1"/>
</dbReference>
<dbReference type="PANTHER" id="PTHR41791:SF1">
    <property type="entry name" value="SSL7039 PROTEIN"/>
    <property type="match status" value="1"/>
</dbReference>
<evidence type="ECO:0008006" key="2">
    <source>
        <dbReference type="Google" id="ProtNLM"/>
    </source>
</evidence>
<proteinExistence type="predicted"/>
<dbReference type="PIRSF" id="PIRSF028744">
    <property type="entry name" value="Addict_mod_HI1419"/>
    <property type="match status" value="1"/>
</dbReference>
<sequence length="108" mass="12266">MFEVQSYLTDEGQCPVQDWLAALPDRQARARIATRLLRLEAGNPGDCKALSGGLWELRIDWGPGYRVYYARAGARLVLLLAGGDKRTQQADITTARRYWTDWQQRNAP</sequence>